<organism evidence="2 3">
    <name type="scientific">Methylomarinum roseum</name>
    <dbReference type="NCBI Taxonomy" id="3067653"/>
    <lineage>
        <taxon>Bacteria</taxon>
        <taxon>Pseudomonadati</taxon>
        <taxon>Pseudomonadota</taxon>
        <taxon>Gammaproteobacteria</taxon>
        <taxon>Methylococcales</taxon>
        <taxon>Methylococcaceae</taxon>
        <taxon>Methylomarinum</taxon>
    </lineage>
</organism>
<evidence type="ECO:0000313" key="2">
    <source>
        <dbReference type="EMBL" id="XBS21042.1"/>
    </source>
</evidence>
<accession>A0AAU7NVL8</accession>
<feature type="transmembrane region" description="Helical" evidence="1">
    <location>
        <begin position="51"/>
        <end position="71"/>
    </location>
</feature>
<feature type="transmembrane region" description="Helical" evidence="1">
    <location>
        <begin position="17"/>
        <end position="39"/>
    </location>
</feature>
<dbReference type="KEGG" id="mech:Q9L42_002680"/>
<evidence type="ECO:0000313" key="3">
    <source>
        <dbReference type="Proteomes" id="UP001225378"/>
    </source>
</evidence>
<evidence type="ECO:0000256" key="1">
    <source>
        <dbReference type="SAM" id="Phobius"/>
    </source>
</evidence>
<dbReference type="AlphaFoldDB" id="A0AAU7NVL8"/>
<dbReference type="Proteomes" id="UP001225378">
    <property type="component" value="Chromosome"/>
</dbReference>
<sequence length="160" mass="18277">MSSEGYGQAKNRLNMHWMIVIAMLLTVVVYVFACHYYGQQMQIGVEESQRVLIRTILYVIAIVTFPFATLLRHILLRLNQTMPGDTPAGKRYLVTVVITQAMMETVAIFGLVMFMLGDDYNTLYIFSTMAVLGVFLHRPKMEEYRGIVRALSGKELPDYP</sequence>
<keyword evidence="1" id="KW-0472">Membrane</keyword>
<dbReference type="EMBL" id="CP157743">
    <property type="protein sequence ID" value="XBS21042.1"/>
    <property type="molecule type" value="Genomic_DNA"/>
</dbReference>
<keyword evidence="1" id="KW-0812">Transmembrane</keyword>
<name>A0AAU7NVL8_9GAMM</name>
<keyword evidence="1" id="KW-1133">Transmembrane helix</keyword>
<protein>
    <submittedName>
        <fullName evidence="2">Uncharacterized protein</fullName>
    </submittedName>
</protein>
<dbReference type="RefSeq" id="WP_349431844.1">
    <property type="nucleotide sequence ID" value="NZ_CP157743.1"/>
</dbReference>
<feature type="transmembrane region" description="Helical" evidence="1">
    <location>
        <begin position="92"/>
        <end position="116"/>
    </location>
</feature>
<gene>
    <name evidence="2" type="ORF">Q9L42_002680</name>
</gene>
<proteinExistence type="predicted"/>
<keyword evidence="3" id="KW-1185">Reference proteome</keyword>
<feature type="transmembrane region" description="Helical" evidence="1">
    <location>
        <begin position="122"/>
        <end position="139"/>
    </location>
</feature>
<reference evidence="2 3" key="1">
    <citation type="journal article" date="2024" name="Microbiology">
        <title>Methylomarinum rosea sp. nov., a novel halophilic methanotrophic bacterium from the hypersaline Lake Elton.</title>
        <authorList>
            <person name="Suleimanov R.Z."/>
            <person name="Oshkin I.Y."/>
            <person name="Danilova O.V."/>
            <person name="Suzina N.E."/>
            <person name="Dedysh S.N."/>
        </authorList>
    </citation>
    <scope>NUCLEOTIDE SEQUENCE [LARGE SCALE GENOMIC DNA]</scope>
    <source>
        <strain evidence="2 3">Ch1-1</strain>
    </source>
</reference>